<dbReference type="STRING" id="1131731.BAZO_17314"/>
<accession>K6D5Y9</accession>
<feature type="domain" description="NAD-dependent epimerase/dehydratase" evidence="2">
    <location>
        <begin position="3"/>
        <end position="244"/>
    </location>
</feature>
<sequence>MNIFIIGGDGFVGSHITREFVENNHNVTLFGLKLNENLIEDIQDRITTLEGDILEYDNLAVALNENQTDVLVHLAAYGAGKDGLAKSAQDNPKKAIDVNINGFYNVLESAKEAGVKRVLWSGSSTVYAPANWYSDKLVDEKSARNPETFYGSTKVMDELMTKYYRNQYGLEVVSIRLPLVYGPGRWYKGAGGALVDMFENSHSKEEVLIKGGPELVDLMYVKDVSDLFYQLAITEKKLSEIYNVKSHTTTLEEMVNIVKNYMPNYKLSFNITDSGATVYPLMDTSKIENELNYTPKYSVKEACEDYLDTLRRKQNV</sequence>
<dbReference type="SUPFAM" id="SSF51735">
    <property type="entry name" value="NAD(P)-binding Rossmann-fold domains"/>
    <property type="match status" value="1"/>
</dbReference>
<dbReference type="AlphaFoldDB" id="K6D5Y9"/>
<dbReference type="RefSeq" id="WP_004432041.1">
    <property type="nucleotide sequence ID" value="NZ_AJLR01000146.1"/>
</dbReference>
<keyword evidence="4" id="KW-1185">Reference proteome</keyword>
<evidence type="ECO:0000256" key="1">
    <source>
        <dbReference type="ARBA" id="ARBA00007637"/>
    </source>
</evidence>
<gene>
    <name evidence="3" type="ORF">BAZO_17314</name>
</gene>
<evidence type="ECO:0000313" key="4">
    <source>
        <dbReference type="Proteomes" id="UP000006315"/>
    </source>
</evidence>
<dbReference type="InterPro" id="IPR036291">
    <property type="entry name" value="NAD(P)-bd_dom_sf"/>
</dbReference>
<protein>
    <submittedName>
        <fullName evidence="3">UDP-glucose 4-epimerase</fullName>
    </submittedName>
</protein>
<comment type="similarity">
    <text evidence="1">Belongs to the NAD(P)-dependent epimerase/dehydratase family.</text>
</comment>
<dbReference type="PANTHER" id="PTHR43000">
    <property type="entry name" value="DTDP-D-GLUCOSE 4,6-DEHYDRATASE-RELATED"/>
    <property type="match status" value="1"/>
</dbReference>
<evidence type="ECO:0000259" key="2">
    <source>
        <dbReference type="Pfam" id="PF01370"/>
    </source>
</evidence>
<dbReference type="Proteomes" id="UP000006315">
    <property type="component" value="Unassembled WGS sequence"/>
</dbReference>
<dbReference type="EMBL" id="AJLR01000146">
    <property type="protein sequence ID" value="EKN63453.1"/>
    <property type="molecule type" value="Genomic_DNA"/>
</dbReference>
<evidence type="ECO:0000313" key="3">
    <source>
        <dbReference type="EMBL" id="EKN63453.1"/>
    </source>
</evidence>
<organism evidence="3 4">
    <name type="scientific">Schinkia azotoformans LMG 9581</name>
    <dbReference type="NCBI Taxonomy" id="1131731"/>
    <lineage>
        <taxon>Bacteria</taxon>
        <taxon>Bacillati</taxon>
        <taxon>Bacillota</taxon>
        <taxon>Bacilli</taxon>
        <taxon>Bacillales</taxon>
        <taxon>Bacillaceae</taxon>
        <taxon>Calidifontibacillus/Schinkia group</taxon>
        <taxon>Schinkia</taxon>
    </lineage>
</organism>
<dbReference type="PATRIC" id="fig|1131731.3.peg.3528"/>
<reference evidence="3 4" key="1">
    <citation type="journal article" date="2012" name="Front. Microbiol.">
        <title>Redundancy and modularity in membrane-associated dissimilatory nitrate reduction in Bacillus.</title>
        <authorList>
            <person name="Heylen K."/>
            <person name="Keltjens J."/>
        </authorList>
    </citation>
    <scope>NUCLEOTIDE SEQUENCE [LARGE SCALE GENOMIC DNA]</scope>
    <source>
        <strain evidence="3 4">LMG 9581</strain>
    </source>
</reference>
<dbReference type="Gene3D" id="3.40.50.720">
    <property type="entry name" value="NAD(P)-binding Rossmann-like Domain"/>
    <property type="match status" value="1"/>
</dbReference>
<proteinExistence type="inferred from homology"/>
<dbReference type="InterPro" id="IPR001509">
    <property type="entry name" value="Epimerase_deHydtase"/>
</dbReference>
<name>K6D5Y9_SCHAZ</name>
<comment type="caution">
    <text evidence="3">The sequence shown here is derived from an EMBL/GenBank/DDBJ whole genome shotgun (WGS) entry which is preliminary data.</text>
</comment>
<dbReference type="Pfam" id="PF01370">
    <property type="entry name" value="Epimerase"/>
    <property type="match status" value="1"/>
</dbReference>